<accession>X1PGW6</accession>
<keyword evidence="1" id="KW-1133">Transmembrane helix</keyword>
<organism evidence="2">
    <name type="scientific">marine sediment metagenome</name>
    <dbReference type="NCBI Taxonomy" id="412755"/>
    <lineage>
        <taxon>unclassified sequences</taxon>
        <taxon>metagenomes</taxon>
        <taxon>ecological metagenomes</taxon>
    </lineage>
</organism>
<dbReference type="AlphaFoldDB" id="X1PGW6"/>
<gene>
    <name evidence="2" type="ORF">S06H3_58475</name>
</gene>
<comment type="caution">
    <text evidence="2">The sequence shown here is derived from an EMBL/GenBank/DDBJ whole genome shotgun (WGS) entry which is preliminary data.</text>
</comment>
<evidence type="ECO:0000256" key="1">
    <source>
        <dbReference type="SAM" id="Phobius"/>
    </source>
</evidence>
<sequence length="106" mass="12218">QEVYVMPDSKTLVVLIFLANYVCSGYIQTQMTVKQIQKLLIERFDRQLTGSHVRRMIRDLDALGVVKRERRDQVNARMGNQAQASIYTLGEGEIVFRYLNIPIKTG</sequence>
<reference evidence="2" key="1">
    <citation type="journal article" date="2014" name="Front. Microbiol.">
        <title>High frequency of phylogenetically diverse reductive dehalogenase-homologous genes in deep subseafloor sedimentary metagenomes.</title>
        <authorList>
            <person name="Kawai M."/>
            <person name="Futagami T."/>
            <person name="Toyoda A."/>
            <person name="Takaki Y."/>
            <person name="Nishi S."/>
            <person name="Hori S."/>
            <person name="Arai W."/>
            <person name="Tsubouchi T."/>
            <person name="Morono Y."/>
            <person name="Uchiyama I."/>
            <person name="Ito T."/>
            <person name="Fujiyama A."/>
            <person name="Inagaki F."/>
            <person name="Takami H."/>
        </authorList>
    </citation>
    <scope>NUCLEOTIDE SEQUENCE</scope>
    <source>
        <strain evidence="2">Expedition CK06-06</strain>
    </source>
</reference>
<feature type="transmembrane region" description="Helical" evidence="1">
    <location>
        <begin position="12"/>
        <end position="29"/>
    </location>
</feature>
<name>X1PGW6_9ZZZZ</name>
<dbReference type="EMBL" id="BARV01037860">
    <property type="protein sequence ID" value="GAI55093.1"/>
    <property type="molecule type" value="Genomic_DNA"/>
</dbReference>
<evidence type="ECO:0000313" key="2">
    <source>
        <dbReference type="EMBL" id="GAI55093.1"/>
    </source>
</evidence>
<keyword evidence="1" id="KW-0812">Transmembrane</keyword>
<feature type="non-terminal residue" evidence="2">
    <location>
        <position position="1"/>
    </location>
</feature>
<keyword evidence="1" id="KW-0472">Membrane</keyword>
<protein>
    <submittedName>
        <fullName evidence="2">Uncharacterized protein</fullName>
    </submittedName>
</protein>
<proteinExistence type="predicted"/>